<protein>
    <submittedName>
        <fullName evidence="3">BFD domain protein (2Fe-2S)-binding domain protein</fullName>
    </submittedName>
</protein>
<name>F0RVE7_SPHGB</name>
<gene>
    <name evidence="3" type="ordered locus">SpiBuddy_1114</name>
</gene>
<accession>F0RVE7</accession>
<sequence length="101" mass="11588">MTDDKDKDKDMFICRCEEVTLREIEQAIDDGFVTVKDVKRVTRAGMGLCQGRTCSKTIARIIAQRTGKPLEEILPKSFRYPVRPEKMMAVENEEFDDAKNS</sequence>
<organism evidence="3 4">
    <name type="scientific">Sphaerochaeta globosa (strain ATCC BAA-1886 / DSM 22777 / Buddy)</name>
    <name type="common">Spirochaeta sp. (strain Buddy)</name>
    <dbReference type="NCBI Taxonomy" id="158189"/>
    <lineage>
        <taxon>Bacteria</taxon>
        <taxon>Pseudomonadati</taxon>
        <taxon>Spirochaetota</taxon>
        <taxon>Spirochaetia</taxon>
        <taxon>Spirochaetales</taxon>
        <taxon>Sphaerochaetaceae</taxon>
        <taxon>Sphaerochaeta</taxon>
    </lineage>
</organism>
<dbReference type="InterPro" id="IPR041117">
    <property type="entry name" value="SoxA_A3"/>
</dbReference>
<proteinExistence type="predicted"/>
<evidence type="ECO:0000313" key="4">
    <source>
        <dbReference type="Proteomes" id="UP000008466"/>
    </source>
</evidence>
<evidence type="ECO:0000259" key="2">
    <source>
        <dbReference type="Pfam" id="PF17806"/>
    </source>
</evidence>
<dbReference type="RefSeq" id="WP_013606790.1">
    <property type="nucleotide sequence ID" value="NC_015152.1"/>
</dbReference>
<evidence type="ECO:0000313" key="3">
    <source>
        <dbReference type="EMBL" id="ADY12939.1"/>
    </source>
</evidence>
<dbReference type="GO" id="GO:0016491">
    <property type="term" value="F:oxidoreductase activity"/>
    <property type="evidence" value="ECO:0007669"/>
    <property type="project" value="UniProtKB-KW"/>
</dbReference>
<feature type="domain" description="SoxA A3" evidence="2">
    <location>
        <begin position="11"/>
        <end position="89"/>
    </location>
</feature>
<dbReference type="PANTHER" id="PTHR42949:SF3">
    <property type="entry name" value="ANAEROBIC GLYCEROL-3-PHOSPHATE DEHYDROGENASE SUBUNIT B"/>
    <property type="match status" value="1"/>
</dbReference>
<keyword evidence="4" id="KW-1185">Reference proteome</keyword>
<dbReference type="Gene3D" id="1.10.10.1100">
    <property type="entry name" value="BFD-like [2Fe-2S]-binding domain"/>
    <property type="match status" value="1"/>
</dbReference>
<dbReference type="KEGG" id="sbu:SpiBuddy_1114"/>
<dbReference type="OrthoDB" id="9801699at2"/>
<dbReference type="CDD" id="cd19946">
    <property type="entry name" value="GlpA-like_Fer2_BFD-like"/>
    <property type="match status" value="1"/>
</dbReference>
<keyword evidence="1" id="KW-0560">Oxidoreductase</keyword>
<dbReference type="Pfam" id="PF17806">
    <property type="entry name" value="SO_alpha_A3"/>
    <property type="match status" value="1"/>
</dbReference>
<evidence type="ECO:0000256" key="1">
    <source>
        <dbReference type="ARBA" id="ARBA00023002"/>
    </source>
</evidence>
<dbReference type="InterPro" id="IPR041854">
    <property type="entry name" value="BFD-like_2Fe2S-bd_dom_sf"/>
</dbReference>
<dbReference type="InterPro" id="IPR051691">
    <property type="entry name" value="Metab_Enz_Cyan_OpOx_G3PDH"/>
</dbReference>
<dbReference type="Proteomes" id="UP000008466">
    <property type="component" value="Chromosome"/>
</dbReference>
<reference evidence="4" key="1">
    <citation type="submission" date="2011-02" db="EMBL/GenBank/DDBJ databases">
        <title>Complete sequence of Spirochaeta sp. Buddy.</title>
        <authorList>
            <person name="Lucas S."/>
            <person name="Copeland A."/>
            <person name="Lapidus A."/>
            <person name="Cheng J.-F."/>
            <person name="Goodwin L."/>
            <person name="Pitluck S."/>
            <person name="Zeytun A."/>
            <person name="Detter J.C."/>
            <person name="Han C."/>
            <person name="Tapia R."/>
            <person name="Land M."/>
            <person name="Hauser L."/>
            <person name="Kyrpides N."/>
            <person name="Ivanova N."/>
            <person name="Mikhailova N."/>
            <person name="Pagani I."/>
            <person name="Ritalahti K.M."/>
            <person name="Loeffler F.E."/>
            <person name="Woyke T."/>
        </authorList>
    </citation>
    <scope>NUCLEOTIDE SEQUENCE [LARGE SCALE GENOMIC DNA]</scope>
    <source>
        <strain evidence="4">ATCC BAA-1886 / DSM 22777 / Buddy</strain>
    </source>
</reference>
<dbReference type="STRING" id="158189.SpiBuddy_1114"/>
<dbReference type="AlphaFoldDB" id="F0RVE7"/>
<dbReference type="PANTHER" id="PTHR42949">
    <property type="entry name" value="ANAEROBIC GLYCEROL-3-PHOSPHATE DEHYDROGENASE SUBUNIT B"/>
    <property type="match status" value="1"/>
</dbReference>
<dbReference type="HOGENOM" id="CLU_172457_1_0_12"/>
<dbReference type="EMBL" id="CP002541">
    <property type="protein sequence ID" value="ADY12939.1"/>
    <property type="molecule type" value="Genomic_DNA"/>
</dbReference>
<dbReference type="eggNOG" id="COG1143">
    <property type="taxonomic scope" value="Bacteria"/>
</dbReference>